<evidence type="ECO:0000259" key="3">
    <source>
        <dbReference type="Pfam" id="PF22936"/>
    </source>
</evidence>
<organism evidence="4">
    <name type="scientific">Tanacetum cinerariifolium</name>
    <name type="common">Dalmatian daisy</name>
    <name type="synonym">Chrysanthemum cinerariifolium</name>
    <dbReference type="NCBI Taxonomy" id="118510"/>
    <lineage>
        <taxon>Eukaryota</taxon>
        <taxon>Viridiplantae</taxon>
        <taxon>Streptophyta</taxon>
        <taxon>Embryophyta</taxon>
        <taxon>Tracheophyta</taxon>
        <taxon>Spermatophyta</taxon>
        <taxon>Magnoliopsida</taxon>
        <taxon>eudicotyledons</taxon>
        <taxon>Gunneridae</taxon>
        <taxon>Pentapetalae</taxon>
        <taxon>asterids</taxon>
        <taxon>campanulids</taxon>
        <taxon>Asterales</taxon>
        <taxon>Asteraceae</taxon>
        <taxon>Asteroideae</taxon>
        <taxon>Anthemideae</taxon>
        <taxon>Anthemidinae</taxon>
        <taxon>Tanacetum</taxon>
    </lineage>
</organism>
<evidence type="ECO:0000256" key="1">
    <source>
        <dbReference type="SAM" id="Coils"/>
    </source>
</evidence>
<dbReference type="InterPro" id="IPR054722">
    <property type="entry name" value="PolX-like_BBD"/>
</dbReference>
<feature type="region of interest" description="Disordered" evidence="2">
    <location>
        <begin position="1"/>
        <end position="27"/>
    </location>
</feature>
<dbReference type="PANTHER" id="PTHR46148:SF59">
    <property type="entry name" value="NUCLEOTIDYLTRANSFERASE, RIBONUCLEASE H"/>
    <property type="match status" value="1"/>
</dbReference>
<accession>A0A6L2JG43</accession>
<evidence type="ECO:0000313" key="4">
    <source>
        <dbReference type="EMBL" id="GEU34654.1"/>
    </source>
</evidence>
<feature type="coiled-coil region" evidence="1">
    <location>
        <begin position="162"/>
        <end position="233"/>
    </location>
</feature>
<proteinExistence type="predicted"/>
<dbReference type="Pfam" id="PF22936">
    <property type="entry name" value="Pol_BBD"/>
    <property type="match status" value="1"/>
</dbReference>
<reference evidence="4" key="1">
    <citation type="journal article" date="2019" name="Sci. Rep.">
        <title>Draft genome of Tanacetum cinerariifolium, the natural source of mosquito coil.</title>
        <authorList>
            <person name="Yamashiro T."/>
            <person name="Shiraishi A."/>
            <person name="Satake H."/>
            <person name="Nakayama K."/>
        </authorList>
    </citation>
    <scope>NUCLEOTIDE SEQUENCE</scope>
</reference>
<dbReference type="EMBL" id="BKCJ010000602">
    <property type="protein sequence ID" value="GEU34654.1"/>
    <property type="molecule type" value="Genomic_DNA"/>
</dbReference>
<dbReference type="PANTHER" id="PTHR46148">
    <property type="entry name" value="CHROMO DOMAIN-CONTAINING PROTEIN"/>
    <property type="match status" value="1"/>
</dbReference>
<keyword evidence="1" id="KW-0175">Coiled coil</keyword>
<dbReference type="AlphaFoldDB" id="A0A6L2JG43"/>
<sequence length="968" mass="111847">MGNVKKSVAERTRHKRQYDRRMKERQMHLRESKVVSSKALDASLVVIECSGTKLDVHITRSSLGTYITHVVNADIRPVNNQEPSAEDAKHDQVKSPLLKVEFLKMNDMVEKEVYNELSNRFLQLEKHCISLEISMQQKEESFQSNKPCKNQDSPKFHEFFEINELKAQLQVKNLTINNLKKQIKNVHEKSKEAKIKHDIDVIETINIKLEHKVAKLRKENKTLKKHYKDLYDSIKVMRTKTTEQTTSLIAKNDEFKAQLQEKGFTIAALKNELIKLIGNSVNTKFVKSSIMGKPILQPLRNQSVVRQPTAFRSKRPKFSKPRFTSQVDVNNILSKLVTPHYLPKVRESVFVKPNHVIASGFSRNSSKESYGSNDIAHNYYLKEAKKNTQDKIMNLKPSTAGLRWIPTRKMFTDYTTKVESEPPNGLNEDITNPYECDQTLNVSACTLNLSAAAVQEPVVSTGTPLSTRIDQDTPSINTSQTTQEAQSYVILTSVKEYNHGIEVAHIYNDLLYISSLLNVACKKGFLIWGRLWKLLKEEEACLTTKFNYFPKSYKDGKVRYSFLQSRQSQRDLTRDNTLVSVEVLRVSEKKDTYIPYIQGRELWSGCYQDSYQQSGWLVEDLDNYHLKEICCSSQCHKQKTLWIITKGDECLILCLAKKDCLTSGSENEEYTMAVRDFKKFFKKEVDSRDYLRTTTRRSKEADMIRTKDKNQRAFVGGSWSDNGEENDEKIKYEMRLVAQASNDVCSDSSYFSDDISWDSGCSKHMTNNRKFFSTYKEYNKGNVIFGSNLHSNIIGKGQIYDNKCRVTFFEHDSEITKDGKVIGRESKELVRNLPKIKFDQHLCDACKIEKQAHVDHNAKNIVSMTRCLELLYIDIFGPSIIRSYAGNLYSLVIVDDYSRLELPQELRRVHHAFPVSNLKKCYADEPLVMPLEGIHVDFRLQFMEEPMKIMEREIKRLNQSRIPLVKVY</sequence>
<protein>
    <submittedName>
        <fullName evidence="4">Retrotransposon protein</fullName>
    </submittedName>
</protein>
<gene>
    <name evidence="4" type="ORF">Tci_006632</name>
</gene>
<evidence type="ECO:0000256" key="2">
    <source>
        <dbReference type="SAM" id="MobiDB-lite"/>
    </source>
</evidence>
<comment type="caution">
    <text evidence="4">The sequence shown here is derived from an EMBL/GenBank/DDBJ whole genome shotgun (WGS) entry which is preliminary data.</text>
</comment>
<name>A0A6L2JG43_TANCI</name>
<feature type="domain" description="Retrovirus-related Pol polyprotein from transposon TNT 1-94-like beta-barrel" evidence="3">
    <location>
        <begin position="758"/>
        <end position="799"/>
    </location>
</feature>